<keyword evidence="2 4" id="KW-0238">DNA-binding</keyword>
<sequence length="232" mass="25061">MDDATDLLWTPPAPSKRGPKPRFTLDAIAETAIALADEHGLEAVTMQRVASHLGTTKMALYRYLPGRTELDAVMLDRALGVPGPLPGDDWRPALAQWADGLHRRVLSKPWTVELSQRPHLPGPSELAWFEKALAAMSGLPLRGGEKLDVLTLLVGHVMSLARREGQDAASEAELARGLAPILRTHAQEFPHTAAAFAESAEEGAQDSALRFGIDRILDGVQLLLAERHSPGA</sequence>
<dbReference type="PANTHER" id="PTHR30055:SF151">
    <property type="entry name" value="TRANSCRIPTIONAL REGULATORY PROTEIN"/>
    <property type="match status" value="1"/>
</dbReference>
<protein>
    <submittedName>
        <fullName evidence="7">TetR family transcriptional regulator</fullName>
    </submittedName>
</protein>
<name>A0ABN6X2K5_9MICO</name>
<dbReference type="InterPro" id="IPR009057">
    <property type="entry name" value="Homeodomain-like_sf"/>
</dbReference>
<evidence type="ECO:0000256" key="4">
    <source>
        <dbReference type="PROSITE-ProRule" id="PRU00335"/>
    </source>
</evidence>
<dbReference type="PANTHER" id="PTHR30055">
    <property type="entry name" value="HTH-TYPE TRANSCRIPTIONAL REGULATOR RUTR"/>
    <property type="match status" value="1"/>
</dbReference>
<evidence type="ECO:0000259" key="6">
    <source>
        <dbReference type="PROSITE" id="PS50977"/>
    </source>
</evidence>
<dbReference type="Gene3D" id="1.10.10.60">
    <property type="entry name" value="Homeodomain-like"/>
    <property type="match status" value="1"/>
</dbReference>
<dbReference type="EMBL" id="AP027728">
    <property type="protein sequence ID" value="BDZ39025.1"/>
    <property type="molecule type" value="Genomic_DNA"/>
</dbReference>
<dbReference type="PROSITE" id="PS50977">
    <property type="entry name" value="HTH_TETR_2"/>
    <property type="match status" value="1"/>
</dbReference>
<evidence type="ECO:0000256" key="1">
    <source>
        <dbReference type="ARBA" id="ARBA00023015"/>
    </source>
</evidence>
<keyword evidence="1" id="KW-0805">Transcription regulation</keyword>
<feature type="region of interest" description="Disordered" evidence="5">
    <location>
        <begin position="1"/>
        <end position="21"/>
    </location>
</feature>
<evidence type="ECO:0000256" key="3">
    <source>
        <dbReference type="ARBA" id="ARBA00023163"/>
    </source>
</evidence>
<dbReference type="InterPro" id="IPR036271">
    <property type="entry name" value="Tet_transcr_reg_TetR-rel_C_sf"/>
</dbReference>
<dbReference type="InterPro" id="IPR050109">
    <property type="entry name" value="HTH-type_TetR-like_transc_reg"/>
</dbReference>
<evidence type="ECO:0000313" key="8">
    <source>
        <dbReference type="Proteomes" id="UP001321543"/>
    </source>
</evidence>
<gene>
    <name evidence="7" type="ORF">GCM10025863_16390</name>
</gene>
<dbReference type="Pfam" id="PF02909">
    <property type="entry name" value="TetR_C_1"/>
    <property type="match status" value="1"/>
</dbReference>
<proteinExistence type="predicted"/>
<accession>A0ABN6X2K5</accession>
<keyword evidence="3" id="KW-0804">Transcription</keyword>
<dbReference type="RefSeq" id="WP_286302927.1">
    <property type="nucleotide sequence ID" value="NZ_AP027728.1"/>
</dbReference>
<feature type="domain" description="HTH tetR-type" evidence="6">
    <location>
        <begin position="22"/>
        <end position="82"/>
    </location>
</feature>
<dbReference type="InterPro" id="IPR004111">
    <property type="entry name" value="Repressor_TetR_C"/>
</dbReference>
<dbReference type="Pfam" id="PF00440">
    <property type="entry name" value="TetR_N"/>
    <property type="match status" value="1"/>
</dbReference>
<feature type="DNA-binding region" description="H-T-H motif" evidence="4">
    <location>
        <begin position="45"/>
        <end position="64"/>
    </location>
</feature>
<dbReference type="SUPFAM" id="SSF48498">
    <property type="entry name" value="Tetracyclin repressor-like, C-terminal domain"/>
    <property type="match status" value="1"/>
</dbReference>
<keyword evidence="8" id="KW-1185">Reference proteome</keyword>
<reference evidence="8" key="1">
    <citation type="journal article" date="2019" name="Int. J. Syst. Evol. Microbiol.">
        <title>The Global Catalogue of Microorganisms (GCM) 10K type strain sequencing project: providing services to taxonomists for standard genome sequencing and annotation.</title>
        <authorList>
            <consortium name="The Broad Institute Genomics Platform"/>
            <consortium name="The Broad Institute Genome Sequencing Center for Infectious Disease"/>
            <person name="Wu L."/>
            <person name="Ma J."/>
        </authorList>
    </citation>
    <scope>NUCLEOTIDE SEQUENCE [LARGE SCALE GENOMIC DNA]</scope>
    <source>
        <strain evidence="8">NBRC 106310</strain>
    </source>
</reference>
<dbReference type="SUPFAM" id="SSF46689">
    <property type="entry name" value="Homeodomain-like"/>
    <property type="match status" value="1"/>
</dbReference>
<evidence type="ECO:0000256" key="5">
    <source>
        <dbReference type="SAM" id="MobiDB-lite"/>
    </source>
</evidence>
<evidence type="ECO:0000313" key="7">
    <source>
        <dbReference type="EMBL" id="BDZ39025.1"/>
    </source>
</evidence>
<dbReference type="InterPro" id="IPR001647">
    <property type="entry name" value="HTH_TetR"/>
</dbReference>
<organism evidence="7 8">
    <name type="scientific">Microbacterium suwonense</name>
    <dbReference type="NCBI Taxonomy" id="683047"/>
    <lineage>
        <taxon>Bacteria</taxon>
        <taxon>Bacillati</taxon>
        <taxon>Actinomycetota</taxon>
        <taxon>Actinomycetes</taxon>
        <taxon>Micrococcales</taxon>
        <taxon>Microbacteriaceae</taxon>
        <taxon>Microbacterium</taxon>
    </lineage>
</organism>
<dbReference type="Gene3D" id="1.10.357.10">
    <property type="entry name" value="Tetracycline Repressor, domain 2"/>
    <property type="match status" value="1"/>
</dbReference>
<evidence type="ECO:0000256" key="2">
    <source>
        <dbReference type="ARBA" id="ARBA00023125"/>
    </source>
</evidence>
<dbReference type="Proteomes" id="UP001321543">
    <property type="component" value="Chromosome"/>
</dbReference>